<feature type="transmembrane region" description="Helical" evidence="8">
    <location>
        <begin position="182"/>
        <end position="206"/>
    </location>
</feature>
<protein>
    <submittedName>
        <fullName evidence="9">Potassium transporter</fullName>
    </submittedName>
</protein>
<evidence type="ECO:0000256" key="5">
    <source>
        <dbReference type="ARBA" id="ARBA00022989"/>
    </source>
</evidence>
<dbReference type="GO" id="GO:0008324">
    <property type="term" value="F:monoatomic cation transmembrane transporter activity"/>
    <property type="evidence" value="ECO:0007669"/>
    <property type="project" value="InterPro"/>
</dbReference>
<dbReference type="Proteomes" id="UP000823926">
    <property type="component" value="Unassembled WGS sequence"/>
</dbReference>
<dbReference type="InterPro" id="IPR003445">
    <property type="entry name" value="Cat_transpt"/>
</dbReference>
<feature type="transmembrane region" description="Helical" evidence="8">
    <location>
        <begin position="340"/>
        <end position="364"/>
    </location>
</feature>
<keyword evidence="4 8" id="KW-0812">Transmembrane</keyword>
<dbReference type="Pfam" id="PF02386">
    <property type="entry name" value="TrkH"/>
    <property type="match status" value="1"/>
</dbReference>
<comment type="caution">
    <text evidence="9">The sequence shown here is derived from an EMBL/GenBank/DDBJ whole genome shotgun (WGS) entry which is preliminary data.</text>
</comment>
<proteinExistence type="predicted"/>
<dbReference type="PANTHER" id="PTHR32024:SF1">
    <property type="entry name" value="KTR SYSTEM POTASSIUM UPTAKE PROTEIN B"/>
    <property type="match status" value="1"/>
</dbReference>
<dbReference type="EMBL" id="DXHL01000006">
    <property type="protein sequence ID" value="HIW10067.1"/>
    <property type="molecule type" value="Genomic_DNA"/>
</dbReference>
<feature type="transmembrane region" description="Helical" evidence="8">
    <location>
        <begin position="302"/>
        <end position="320"/>
    </location>
</feature>
<evidence type="ECO:0000256" key="6">
    <source>
        <dbReference type="ARBA" id="ARBA00023065"/>
    </source>
</evidence>
<feature type="transmembrane region" description="Helical" evidence="8">
    <location>
        <begin position="124"/>
        <end position="144"/>
    </location>
</feature>
<name>A0A9D1TXI4_9BACT</name>
<evidence type="ECO:0000313" key="10">
    <source>
        <dbReference type="Proteomes" id="UP000823926"/>
    </source>
</evidence>
<feature type="transmembrane region" description="Helical" evidence="8">
    <location>
        <begin position="218"/>
        <end position="241"/>
    </location>
</feature>
<gene>
    <name evidence="9" type="ORF">H9888_01065</name>
</gene>
<feature type="transmembrane region" description="Helical" evidence="8">
    <location>
        <begin position="268"/>
        <end position="290"/>
    </location>
</feature>
<keyword evidence="3" id="KW-1003">Cell membrane</keyword>
<keyword evidence="2" id="KW-0813">Transport</keyword>
<evidence type="ECO:0000256" key="8">
    <source>
        <dbReference type="SAM" id="Phobius"/>
    </source>
</evidence>
<feature type="transmembrane region" description="Helical" evidence="8">
    <location>
        <begin position="52"/>
        <end position="72"/>
    </location>
</feature>
<evidence type="ECO:0000256" key="1">
    <source>
        <dbReference type="ARBA" id="ARBA00004651"/>
    </source>
</evidence>
<feature type="transmembrane region" description="Helical" evidence="8">
    <location>
        <begin position="92"/>
        <end position="112"/>
    </location>
</feature>
<keyword evidence="7 8" id="KW-0472">Membrane</keyword>
<evidence type="ECO:0000313" key="9">
    <source>
        <dbReference type="EMBL" id="HIW10067.1"/>
    </source>
</evidence>
<evidence type="ECO:0000256" key="7">
    <source>
        <dbReference type="ARBA" id="ARBA00023136"/>
    </source>
</evidence>
<reference evidence="9" key="2">
    <citation type="submission" date="2021-04" db="EMBL/GenBank/DDBJ databases">
        <authorList>
            <person name="Gilroy R."/>
        </authorList>
    </citation>
    <scope>NUCLEOTIDE SEQUENCE</scope>
    <source>
        <strain evidence="9">ChiBcec15-1070</strain>
    </source>
</reference>
<evidence type="ECO:0000256" key="2">
    <source>
        <dbReference type="ARBA" id="ARBA00022448"/>
    </source>
</evidence>
<keyword evidence="5 8" id="KW-1133">Transmembrane helix</keyword>
<organism evidence="9 10">
    <name type="scientific">Candidatus Rikenella faecigallinarum</name>
    <dbReference type="NCBI Taxonomy" id="2838745"/>
    <lineage>
        <taxon>Bacteria</taxon>
        <taxon>Pseudomonadati</taxon>
        <taxon>Bacteroidota</taxon>
        <taxon>Bacteroidia</taxon>
        <taxon>Bacteroidales</taxon>
        <taxon>Rikenellaceae</taxon>
        <taxon>Rikenella</taxon>
    </lineage>
</organism>
<keyword evidence="6" id="KW-0406">Ion transport</keyword>
<feature type="transmembrane region" description="Helical" evidence="8">
    <location>
        <begin position="156"/>
        <end position="176"/>
    </location>
</feature>
<dbReference type="PANTHER" id="PTHR32024">
    <property type="entry name" value="TRK SYSTEM POTASSIUM UPTAKE PROTEIN TRKG-RELATED"/>
    <property type="match status" value="1"/>
</dbReference>
<evidence type="ECO:0000256" key="4">
    <source>
        <dbReference type="ARBA" id="ARBA00022692"/>
    </source>
</evidence>
<dbReference type="GO" id="GO:0030001">
    <property type="term" value="P:metal ion transport"/>
    <property type="evidence" value="ECO:0007669"/>
    <property type="project" value="UniProtKB-ARBA"/>
</dbReference>
<comment type="subcellular location">
    <subcellularLocation>
        <location evidence="1">Cell membrane</location>
        <topology evidence="1">Multi-pass membrane protein</topology>
    </subcellularLocation>
</comment>
<accession>A0A9D1TXI4</accession>
<dbReference type="AlphaFoldDB" id="A0A9D1TXI4"/>
<evidence type="ECO:0000256" key="3">
    <source>
        <dbReference type="ARBA" id="ARBA00022475"/>
    </source>
</evidence>
<feature type="transmembrane region" description="Helical" evidence="8">
    <location>
        <begin position="567"/>
        <end position="588"/>
    </location>
</feature>
<feature type="transmembrane region" description="Helical" evidence="8">
    <location>
        <begin position="385"/>
        <end position="407"/>
    </location>
</feature>
<feature type="transmembrane region" description="Helical" evidence="8">
    <location>
        <begin position="535"/>
        <end position="555"/>
    </location>
</feature>
<sequence length="606" mass="65710">MIQPTGRFFRRLQRVVLRMVGVTVLLISILAPLGVVYMFGFPQTDTSMRYLATGYQTLLIAMWVALTLRVLLGDTSEDNNTRLNKRNRTILLGAYVALTLVAVFNLAVRSRWLAPDAFLDTVSAPWLVIATLLVASFIELARAFSGILSRQVNPSSILAGSFLLLILLGSGLLMLPNCTHHGIAYVDSLFTAASAVCVTGLSTVVVPETFTTTGQVVILILIQVGGLGIMTITSFFALFFMGQTSLKSQIQLGDLLSSDKMGGLGKTLVKIITVTLSVEALGALLLYGVVDGHEGFTADGQTLFFSIFHSVSAFCNAGFSTLPGNLYDPLVRHLWGVHLIISWLIIFGSIGFPIFSNFLVIVGRKVTNLMRTLRHRPRVRYPRQWSLNSFIVLKTTAMLVGGAWLYMLAAEWNHSLAEFSFLGKLSQAFLAAVTPRTAGFNGVDMQQMLPATLLLTMVLMWIGGAPQSTAGGAKVTTFYLLVKNIVGTIRGNATINVHNREIPANSVRRAFAVVGVSFVILVVGVALLAFLEPDIALMALAFEAVSALCTVGLSLNVTPELGEAAKLVLVVLMFVGRVGIIGIMMAFIQPQPDRPYTYPEEDILIN</sequence>
<reference evidence="9" key="1">
    <citation type="journal article" date="2021" name="PeerJ">
        <title>Extensive microbial diversity within the chicken gut microbiome revealed by metagenomics and culture.</title>
        <authorList>
            <person name="Gilroy R."/>
            <person name="Ravi A."/>
            <person name="Getino M."/>
            <person name="Pursley I."/>
            <person name="Horton D.L."/>
            <person name="Alikhan N.F."/>
            <person name="Baker D."/>
            <person name="Gharbi K."/>
            <person name="Hall N."/>
            <person name="Watson M."/>
            <person name="Adriaenssens E.M."/>
            <person name="Foster-Nyarko E."/>
            <person name="Jarju S."/>
            <person name="Secka A."/>
            <person name="Antonio M."/>
            <person name="Oren A."/>
            <person name="Chaudhuri R.R."/>
            <person name="La Ragione R."/>
            <person name="Hildebrand F."/>
            <person name="Pallen M.J."/>
        </authorList>
    </citation>
    <scope>NUCLEOTIDE SEQUENCE</scope>
    <source>
        <strain evidence="9">ChiBcec15-1070</strain>
    </source>
</reference>
<feature type="transmembrane region" description="Helical" evidence="8">
    <location>
        <begin position="448"/>
        <end position="465"/>
    </location>
</feature>
<feature type="transmembrane region" description="Helical" evidence="8">
    <location>
        <begin position="15"/>
        <end position="40"/>
    </location>
</feature>
<dbReference type="GO" id="GO:0005886">
    <property type="term" value="C:plasma membrane"/>
    <property type="evidence" value="ECO:0007669"/>
    <property type="project" value="UniProtKB-SubCell"/>
</dbReference>
<feature type="transmembrane region" description="Helical" evidence="8">
    <location>
        <begin position="510"/>
        <end position="529"/>
    </location>
</feature>